<evidence type="ECO:0000256" key="3">
    <source>
        <dbReference type="ARBA" id="ARBA00022692"/>
    </source>
</evidence>
<keyword evidence="8" id="KW-1185">Reference proteome</keyword>
<organism evidence="7 8">
    <name type="scientific">Ligaoa zhengdingensis</name>
    <dbReference type="NCBI Taxonomy" id="2763658"/>
    <lineage>
        <taxon>Bacteria</taxon>
        <taxon>Bacillati</taxon>
        <taxon>Bacillota</taxon>
        <taxon>Clostridia</taxon>
        <taxon>Eubacteriales</taxon>
        <taxon>Oscillospiraceae</taxon>
        <taxon>Ligaoa</taxon>
    </lineage>
</organism>
<sequence length="332" mass="35309">MEQAKKKRISDEVFTIIIFSVLFLAVFFTFAMLNKNFASVINILNILKHVSVVAIAALGLTFVIAVDHADISFYMSSCFSAMLMAWLIAKGWHPVVCILAGIVAGCCWGLVSGIAVGKFKLPDKISTIAIGSIAFGAAYLFSDGAFIYTNFPSSGITSLNNARIVGIPLPVIIMLALYFLAYMVLERSKYGRQFYAIGANRKAAFFSGINVNKVIVISFVICGGMAAMAAMITTAAQGNGNVKSGLTLLMPCFSAVFIGNAVFRKPSVIGTFLGAVFTSMVQNGFTLMSVPFYISDLVVALLLIVAILSSKFELSSVGKKSAAAKGKAVAAQ</sequence>
<evidence type="ECO:0000256" key="1">
    <source>
        <dbReference type="ARBA" id="ARBA00004651"/>
    </source>
</evidence>
<keyword evidence="5 6" id="KW-0472">Membrane</keyword>
<comment type="caution">
    <text evidence="7">The sequence shown here is derived from an EMBL/GenBank/DDBJ whole genome shotgun (WGS) entry which is preliminary data.</text>
</comment>
<dbReference type="GO" id="GO:0005886">
    <property type="term" value="C:plasma membrane"/>
    <property type="evidence" value="ECO:0007669"/>
    <property type="project" value="UniProtKB-SubCell"/>
</dbReference>
<evidence type="ECO:0000256" key="5">
    <source>
        <dbReference type="ARBA" id="ARBA00023136"/>
    </source>
</evidence>
<comment type="subcellular location">
    <subcellularLocation>
        <location evidence="1">Cell membrane</location>
        <topology evidence="1">Multi-pass membrane protein</topology>
    </subcellularLocation>
</comment>
<keyword evidence="4 6" id="KW-1133">Transmembrane helix</keyword>
<dbReference type="PANTHER" id="PTHR32196">
    <property type="entry name" value="ABC TRANSPORTER PERMEASE PROTEIN YPHD-RELATED-RELATED"/>
    <property type="match status" value="1"/>
</dbReference>
<dbReference type="CDD" id="cd06579">
    <property type="entry name" value="TM_PBP1_transp_AraH_like"/>
    <property type="match status" value="1"/>
</dbReference>
<accession>A0A926I412</accession>
<feature type="transmembrane region" description="Helical" evidence="6">
    <location>
        <begin position="73"/>
        <end position="89"/>
    </location>
</feature>
<feature type="transmembrane region" description="Helical" evidence="6">
    <location>
        <begin position="12"/>
        <end position="34"/>
    </location>
</feature>
<proteinExistence type="predicted"/>
<evidence type="ECO:0000256" key="4">
    <source>
        <dbReference type="ARBA" id="ARBA00022989"/>
    </source>
</evidence>
<dbReference type="PANTHER" id="PTHR32196:SF72">
    <property type="entry name" value="RIBOSE IMPORT PERMEASE PROTEIN RBSC"/>
    <property type="match status" value="1"/>
</dbReference>
<dbReference type="Pfam" id="PF02653">
    <property type="entry name" value="BPD_transp_2"/>
    <property type="match status" value="1"/>
</dbReference>
<keyword evidence="2" id="KW-1003">Cell membrane</keyword>
<feature type="transmembrane region" description="Helical" evidence="6">
    <location>
        <begin position="46"/>
        <end position="66"/>
    </location>
</feature>
<dbReference type="AlphaFoldDB" id="A0A926I412"/>
<feature type="transmembrane region" description="Helical" evidence="6">
    <location>
        <begin position="95"/>
        <end position="116"/>
    </location>
</feature>
<name>A0A926I412_9FIRM</name>
<dbReference type="Proteomes" id="UP000653127">
    <property type="component" value="Unassembled WGS sequence"/>
</dbReference>
<feature type="transmembrane region" description="Helical" evidence="6">
    <location>
        <begin position="291"/>
        <end position="310"/>
    </location>
</feature>
<evidence type="ECO:0000313" key="7">
    <source>
        <dbReference type="EMBL" id="MBC8546904.1"/>
    </source>
</evidence>
<protein>
    <submittedName>
        <fullName evidence="7">ABC transporter permease</fullName>
    </submittedName>
</protein>
<dbReference type="InterPro" id="IPR001851">
    <property type="entry name" value="ABC_transp_permease"/>
</dbReference>
<evidence type="ECO:0000256" key="6">
    <source>
        <dbReference type="SAM" id="Phobius"/>
    </source>
</evidence>
<reference evidence="7" key="1">
    <citation type="submission" date="2020-08" db="EMBL/GenBank/DDBJ databases">
        <title>Genome public.</title>
        <authorList>
            <person name="Liu C."/>
            <person name="Sun Q."/>
        </authorList>
    </citation>
    <scope>NUCLEOTIDE SEQUENCE</scope>
    <source>
        <strain evidence="7">NSJ-31</strain>
    </source>
</reference>
<feature type="transmembrane region" description="Helical" evidence="6">
    <location>
        <begin position="211"/>
        <end position="232"/>
    </location>
</feature>
<feature type="transmembrane region" description="Helical" evidence="6">
    <location>
        <begin position="244"/>
        <end position="263"/>
    </location>
</feature>
<dbReference type="GO" id="GO:0022857">
    <property type="term" value="F:transmembrane transporter activity"/>
    <property type="evidence" value="ECO:0007669"/>
    <property type="project" value="InterPro"/>
</dbReference>
<evidence type="ECO:0000313" key="8">
    <source>
        <dbReference type="Proteomes" id="UP000653127"/>
    </source>
</evidence>
<evidence type="ECO:0000256" key="2">
    <source>
        <dbReference type="ARBA" id="ARBA00022475"/>
    </source>
</evidence>
<gene>
    <name evidence="7" type="ORF">H8711_08155</name>
</gene>
<feature type="transmembrane region" description="Helical" evidence="6">
    <location>
        <begin position="128"/>
        <end position="147"/>
    </location>
</feature>
<feature type="transmembrane region" description="Helical" evidence="6">
    <location>
        <begin position="167"/>
        <end position="185"/>
    </location>
</feature>
<keyword evidence="3 6" id="KW-0812">Transmembrane</keyword>
<dbReference type="EMBL" id="JACRST010000011">
    <property type="protein sequence ID" value="MBC8546904.1"/>
    <property type="molecule type" value="Genomic_DNA"/>
</dbReference>
<dbReference type="RefSeq" id="WP_249282982.1">
    <property type="nucleotide sequence ID" value="NZ_JACRST010000011.1"/>
</dbReference>